<evidence type="ECO:0000313" key="2">
    <source>
        <dbReference type="EMBL" id="GJT46419.1"/>
    </source>
</evidence>
<feature type="compositionally biased region" description="Basic residues" evidence="1">
    <location>
        <begin position="472"/>
        <end position="481"/>
    </location>
</feature>
<feature type="compositionally biased region" description="Polar residues" evidence="1">
    <location>
        <begin position="15"/>
        <end position="32"/>
    </location>
</feature>
<reference evidence="2" key="1">
    <citation type="journal article" date="2022" name="Int. J. Mol. Sci.">
        <title>Draft Genome of Tanacetum Coccineum: Genomic Comparison of Closely Related Tanacetum-Family Plants.</title>
        <authorList>
            <person name="Yamashiro T."/>
            <person name="Shiraishi A."/>
            <person name="Nakayama K."/>
            <person name="Satake H."/>
        </authorList>
    </citation>
    <scope>NUCLEOTIDE SEQUENCE</scope>
</reference>
<reference evidence="2" key="2">
    <citation type="submission" date="2022-01" db="EMBL/GenBank/DDBJ databases">
        <authorList>
            <person name="Yamashiro T."/>
            <person name="Shiraishi A."/>
            <person name="Satake H."/>
            <person name="Nakayama K."/>
        </authorList>
    </citation>
    <scope>NUCLEOTIDE SEQUENCE</scope>
</reference>
<protein>
    <submittedName>
        <fullName evidence="2">Uncharacterized protein</fullName>
    </submittedName>
</protein>
<feature type="compositionally biased region" description="Basic and acidic residues" evidence="1">
    <location>
        <begin position="376"/>
        <end position="408"/>
    </location>
</feature>
<feature type="compositionally biased region" description="Basic and acidic residues" evidence="1">
    <location>
        <begin position="425"/>
        <end position="434"/>
    </location>
</feature>
<organism evidence="2 3">
    <name type="scientific">Tanacetum coccineum</name>
    <dbReference type="NCBI Taxonomy" id="301880"/>
    <lineage>
        <taxon>Eukaryota</taxon>
        <taxon>Viridiplantae</taxon>
        <taxon>Streptophyta</taxon>
        <taxon>Embryophyta</taxon>
        <taxon>Tracheophyta</taxon>
        <taxon>Spermatophyta</taxon>
        <taxon>Magnoliopsida</taxon>
        <taxon>eudicotyledons</taxon>
        <taxon>Gunneridae</taxon>
        <taxon>Pentapetalae</taxon>
        <taxon>asterids</taxon>
        <taxon>campanulids</taxon>
        <taxon>Asterales</taxon>
        <taxon>Asteraceae</taxon>
        <taxon>Asteroideae</taxon>
        <taxon>Anthemideae</taxon>
        <taxon>Anthemidinae</taxon>
        <taxon>Tanacetum</taxon>
    </lineage>
</organism>
<evidence type="ECO:0000313" key="3">
    <source>
        <dbReference type="Proteomes" id="UP001151760"/>
    </source>
</evidence>
<gene>
    <name evidence="2" type="ORF">Tco_0955134</name>
</gene>
<feature type="compositionally biased region" description="Basic and acidic residues" evidence="1">
    <location>
        <begin position="519"/>
        <end position="532"/>
    </location>
</feature>
<feature type="region of interest" description="Disordered" evidence="1">
    <location>
        <begin position="328"/>
        <end position="532"/>
    </location>
</feature>
<sequence length="583" mass="65231">MDIRDEIKAFKGAKSTKSSLPDFSQNKPQNLDSGVKGRIGRKSKVTSKSDSPKSIWVPMSERVLNQPGDIVLSPQPVSQYNPVTGQVVKESDTEPVVIEKSIGKLDVVKEKPDVVKEKPTVVKENPAVVKEKPDVVKEKSAVVKEKPDVVKEKPVVVKDCLKLKRKTVKKSKALDNPKETDKVPDVIEIDKYKADAVKPSNVVADKAINVVADKAINVVAYKVDVAKDKINVQDDPAKVVKESVLAVAKNKPVGDGKNYAPNVVKERRKTMLLKYKTNNKAPSVGKSNDMEELHKDKVLDVVLKDKPNGIASSVVALFQKDKALNVVLKDKPDIPKKKKDKDKALNASSELPKKKDKADIPKDKHKVHSKVPVLRSKPEVKVKASVCEDVKRKRILSKEDHSKKKPEVDYDSSSNEVNLIDEEDYSKKKPKVDFDSSSDEVNSVDEEKLRRMLRKFKKIKEEDSSSESGLKSNKKCKKKEKHSNEESGLKSNKKGKKKEKHSNEESGLKSNKKGKKKEKQLTPEEVAHEEYLRKFPTIRTRTTSNSLFSAIREARVDMWSFLQGIGFSSLYNVSIDNLPSRLG</sequence>
<feature type="compositionally biased region" description="Basic and acidic residues" evidence="1">
    <location>
        <begin position="351"/>
        <end position="362"/>
    </location>
</feature>
<dbReference type="Proteomes" id="UP001151760">
    <property type="component" value="Unassembled WGS sequence"/>
</dbReference>
<feature type="compositionally biased region" description="Basic residues" evidence="1">
    <location>
        <begin position="491"/>
        <end position="500"/>
    </location>
</feature>
<feature type="non-terminal residue" evidence="2">
    <location>
        <position position="583"/>
    </location>
</feature>
<accession>A0ABQ5E6G0</accession>
<keyword evidence="3" id="KW-1185">Reference proteome</keyword>
<proteinExistence type="predicted"/>
<dbReference type="EMBL" id="BQNB010015984">
    <property type="protein sequence ID" value="GJT46419.1"/>
    <property type="molecule type" value="Genomic_DNA"/>
</dbReference>
<evidence type="ECO:0000256" key="1">
    <source>
        <dbReference type="SAM" id="MobiDB-lite"/>
    </source>
</evidence>
<feature type="region of interest" description="Disordered" evidence="1">
    <location>
        <begin position="1"/>
        <end position="53"/>
    </location>
</feature>
<name>A0ABQ5E6G0_9ASTR</name>
<comment type="caution">
    <text evidence="2">The sequence shown here is derived from an EMBL/GenBank/DDBJ whole genome shotgun (WGS) entry which is preliminary data.</text>
</comment>